<feature type="non-terminal residue" evidence="2">
    <location>
        <position position="1"/>
    </location>
</feature>
<dbReference type="AlphaFoldDB" id="A0A381Z5U5"/>
<evidence type="ECO:0000259" key="1">
    <source>
        <dbReference type="Pfam" id="PF07969"/>
    </source>
</evidence>
<dbReference type="InterPro" id="IPR023100">
    <property type="entry name" value="D-aminoacylase_insert_dom_sf"/>
</dbReference>
<proteinExistence type="predicted"/>
<dbReference type="Gene3D" id="2.30.40.10">
    <property type="entry name" value="Urease, subunit C, domain 1"/>
    <property type="match status" value="2"/>
</dbReference>
<gene>
    <name evidence="2" type="ORF">METZ01_LOCUS137106</name>
</gene>
<dbReference type="Pfam" id="PF07969">
    <property type="entry name" value="Amidohydro_3"/>
    <property type="match status" value="1"/>
</dbReference>
<reference evidence="2" key="1">
    <citation type="submission" date="2018-05" db="EMBL/GenBank/DDBJ databases">
        <authorList>
            <person name="Lanie J.A."/>
            <person name="Ng W.-L."/>
            <person name="Kazmierczak K.M."/>
            <person name="Andrzejewski T.M."/>
            <person name="Davidsen T.M."/>
            <person name="Wayne K.J."/>
            <person name="Tettelin H."/>
            <person name="Glass J.I."/>
            <person name="Rusch D."/>
            <person name="Podicherti R."/>
            <person name="Tsui H.-C.T."/>
            <person name="Winkler M.E."/>
        </authorList>
    </citation>
    <scope>NUCLEOTIDE SEQUENCE</scope>
</reference>
<dbReference type="InterPro" id="IPR013108">
    <property type="entry name" value="Amidohydro_3"/>
</dbReference>
<dbReference type="PANTHER" id="PTHR11647">
    <property type="entry name" value="HYDRANTOINASE/DIHYDROPYRIMIDINASE FAMILY MEMBER"/>
    <property type="match status" value="1"/>
</dbReference>
<feature type="domain" description="Amidohydrolase 3" evidence="1">
    <location>
        <begin position="87"/>
        <end position="547"/>
    </location>
</feature>
<dbReference type="EMBL" id="UINC01019950">
    <property type="protein sequence ID" value="SVA84252.1"/>
    <property type="molecule type" value="Genomic_DNA"/>
</dbReference>
<organism evidence="2">
    <name type="scientific">marine metagenome</name>
    <dbReference type="NCBI Taxonomy" id="408172"/>
    <lineage>
        <taxon>unclassified sequences</taxon>
        <taxon>metagenomes</taxon>
        <taxon>ecological metagenomes</taxon>
    </lineage>
</organism>
<evidence type="ECO:0000313" key="2">
    <source>
        <dbReference type="EMBL" id="SVA84252.1"/>
    </source>
</evidence>
<dbReference type="PANTHER" id="PTHR11647:SF1">
    <property type="entry name" value="COLLAPSIN RESPONSE MEDIATOR PROTEIN"/>
    <property type="match status" value="1"/>
</dbReference>
<dbReference type="InterPro" id="IPR050378">
    <property type="entry name" value="Metallo-dep_Hydrolases_sf"/>
</dbReference>
<dbReference type="InterPro" id="IPR011059">
    <property type="entry name" value="Metal-dep_hydrolase_composite"/>
</dbReference>
<dbReference type="GO" id="GO:0005829">
    <property type="term" value="C:cytosol"/>
    <property type="evidence" value="ECO:0007669"/>
    <property type="project" value="TreeGrafter"/>
</dbReference>
<sequence>MRLNSGLKPMKKLFADLLLPLGLCLMVSSCVSPAQKLDTGDVVHDIVIQNGTIYDGSGGAPFVGTVAIRGDRISHVGAPDALRGRTIIDADGLAVSPGFINMLSWTATALFRDGKSQGDIRQGVTLEVLGEGSSLGPLNDRMRRAWLDRQSEIKYDIPWTTLGQGLEHLVGLGVAPNLASFVGATTLRIHEVGYENRPATAAELERMKALARTAMEEGAVGMSSALIYAPADYASMEELVSLARVVAKYDGLYISHMRSEGSELLEALDELFTIARKAGIRAEIYHLKASRRDNWHKLDELIRRVEQAQKDGLQITADMYTYNASSTGLTGVIPTWVQEGGHEQWMNRMRDPEVRKRLAGELRDQLSKQPPEGILLVGFRNKELGKQFMGKTLAEAARIRGESPEDAVIDMVLEDDSRIQCVYFSMSEDNIRKKIALPWVSFCSDAASLDPAWATDMTHPRAYGSFARVLGKFVRDEKIIPLREAIRRLTSFPAANLKIRNRGSLKEGYFADVVVFDPETVSDHATFKKPHQYSTGVSHVFVNGEQVL</sequence>
<dbReference type="GO" id="GO:0016811">
    <property type="term" value="F:hydrolase activity, acting on carbon-nitrogen (but not peptide) bonds, in linear amides"/>
    <property type="evidence" value="ECO:0007669"/>
    <property type="project" value="InterPro"/>
</dbReference>
<name>A0A381Z5U5_9ZZZZ</name>
<accession>A0A381Z5U5</accession>
<dbReference type="PROSITE" id="PS51257">
    <property type="entry name" value="PROKAR_LIPOPROTEIN"/>
    <property type="match status" value="1"/>
</dbReference>
<dbReference type="CDD" id="cd01297">
    <property type="entry name" value="D-aminoacylase"/>
    <property type="match status" value="1"/>
</dbReference>
<dbReference type="InterPro" id="IPR032466">
    <property type="entry name" value="Metal_Hydrolase"/>
</dbReference>
<feature type="non-terminal residue" evidence="2">
    <location>
        <position position="548"/>
    </location>
</feature>
<dbReference type="Gene3D" id="3.30.1490.130">
    <property type="entry name" value="D-aminoacylase. Domain 3"/>
    <property type="match status" value="1"/>
</dbReference>
<dbReference type="Gene3D" id="3.20.20.140">
    <property type="entry name" value="Metal-dependent hydrolases"/>
    <property type="match status" value="2"/>
</dbReference>
<protein>
    <recommendedName>
        <fullName evidence="1">Amidohydrolase 3 domain-containing protein</fullName>
    </recommendedName>
</protein>
<dbReference type="GO" id="GO:0016812">
    <property type="term" value="F:hydrolase activity, acting on carbon-nitrogen (but not peptide) bonds, in cyclic amides"/>
    <property type="evidence" value="ECO:0007669"/>
    <property type="project" value="TreeGrafter"/>
</dbReference>
<dbReference type="SUPFAM" id="SSF51556">
    <property type="entry name" value="Metallo-dependent hydrolases"/>
    <property type="match status" value="1"/>
</dbReference>
<dbReference type="SUPFAM" id="SSF51338">
    <property type="entry name" value="Composite domain of metallo-dependent hydrolases"/>
    <property type="match status" value="1"/>
</dbReference>